<feature type="transmembrane region" description="Helical" evidence="5">
    <location>
        <begin position="329"/>
        <end position="347"/>
    </location>
</feature>
<evidence type="ECO:0000256" key="5">
    <source>
        <dbReference type="SAM" id="Phobius"/>
    </source>
</evidence>
<feature type="transmembrane region" description="Helical" evidence="5">
    <location>
        <begin position="90"/>
        <end position="111"/>
    </location>
</feature>
<dbReference type="PANTHER" id="PTHR43021">
    <property type="entry name" value="NA(+)/H(+) ANTIPORTER-RELATED"/>
    <property type="match status" value="1"/>
</dbReference>
<evidence type="ECO:0000313" key="8">
    <source>
        <dbReference type="Proteomes" id="UP000231637"/>
    </source>
</evidence>
<dbReference type="GO" id="GO:0016020">
    <property type="term" value="C:membrane"/>
    <property type="evidence" value="ECO:0007669"/>
    <property type="project" value="UniProtKB-SubCell"/>
</dbReference>
<dbReference type="RefSeq" id="WP_100265683.1">
    <property type="nucleotide sequence ID" value="NZ_CP018800.1"/>
</dbReference>
<feature type="transmembrane region" description="Helical" evidence="5">
    <location>
        <begin position="274"/>
        <end position="292"/>
    </location>
</feature>
<reference evidence="7 8" key="1">
    <citation type="submission" date="2016-12" db="EMBL/GenBank/DDBJ databases">
        <title>Isolation and genomic insights into novel planktonic Zetaproteobacteria from stratified waters of the Chesapeake Bay.</title>
        <authorList>
            <person name="McAllister S.M."/>
            <person name="Kato S."/>
            <person name="Chan C.S."/>
            <person name="Chiu B.K."/>
            <person name="Field E.K."/>
        </authorList>
    </citation>
    <scope>NUCLEOTIDE SEQUENCE [LARGE SCALE GENOMIC DNA]</scope>
    <source>
        <strain evidence="7 8">CP-8</strain>
    </source>
</reference>
<sequence>MTGLGTLFVSIGAIFLASLAIDYLGRRTWLPRVTLLLLFGLLIGPSGLNLLTADSQQWFPLMTDIALLMVGFLIGGNLSKRNFEQYGRLVLSVSLFESTLTALLVLIGLLFMDVDLAVALMLAGIATATAPAATVAVVDEIKARGVFTQTLLGIVAIDDVWGLVVFSVFLSAAAVYVGDGASAAPILMGLWDVFGAILVGMLLGVPAAYLTGRVRTGEPTLIEAIGVIFLCGGVAIFLEVSILLAVVAMGATIINLASHHNRPFHAIEHIEWPFMILFFVLAGASLHADALLHIGLLGMAYILLRAAGKILGAWVGATISRAPAPVRTWTGIALMPQAGVAMGMALVASQRFPESAETILTVVIGAIVVFELLGPILTRIALTRSGDVTE</sequence>
<dbReference type="EMBL" id="CP018800">
    <property type="protein sequence ID" value="ATX82320.1"/>
    <property type="molecule type" value="Genomic_DNA"/>
</dbReference>
<feature type="transmembrane region" description="Helical" evidence="5">
    <location>
        <begin position="6"/>
        <end position="24"/>
    </location>
</feature>
<keyword evidence="3 5" id="KW-1133">Transmembrane helix</keyword>
<dbReference type="OrthoDB" id="9778229at2"/>
<evidence type="ECO:0000256" key="1">
    <source>
        <dbReference type="ARBA" id="ARBA00004141"/>
    </source>
</evidence>
<dbReference type="GO" id="GO:1902600">
    <property type="term" value="P:proton transmembrane transport"/>
    <property type="evidence" value="ECO:0007669"/>
    <property type="project" value="InterPro"/>
</dbReference>
<keyword evidence="8" id="KW-1185">Reference proteome</keyword>
<gene>
    <name evidence="7" type="ORF">Ga0123462_1457</name>
</gene>
<dbReference type="Pfam" id="PF00999">
    <property type="entry name" value="Na_H_Exchanger"/>
    <property type="match status" value="1"/>
</dbReference>
<evidence type="ECO:0000256" key="4">
    <source>
        <dbReference type="ARBA" id="ARBA00023136"/>
    </source>
</evidence>
<keyword evidence="2 5" id="KW-0812">Transmembrane</keyword>
<dbReference type="KEGG" id="mfn:Ga0123462_1457"/>
<feature type="transmembrane region" description="Helical" evidence="5">
    <location>
        <begin position="299"/>
        <end position="317"/>
    </location>
</feature>
<feature type="transmembrane region" description="Helical" evidence="5">
    <location>
        <begin position="33"/>
        <end position="52"/>
    </location>
</feature>
<evidence type="ECO:0000256" key="2">
    <source>
        <dbReference type="ARBA" id="ARBA00022692"/>
    </source>
</evidence>
<dbReference type="AlphaFoldDB" id="A0A2K8L4S3"/>
<feature type="transmembrane region" description="Helical" evidence="5">
    <location>
        <begin position="58"/>
        <end position="78"/>
    </location>
</feature>
<dbReference type="InterPro" id="IPR006153">
    <property type="entry name" value="Cation/H_exchanger_TM"/>
</dbReference>
<feature type="transmembrane region" description="Helical" evidence="5">
    <location>
        <begin position="221"/>
        <end position="254"/>
    </location>
</feature>
<feature type="transmembrane region" description="Helical" evidence="5">
    <location>
        <begin position="117"/>
        <end position="138"/>
    </location>
</feature>
<dbReference type="InterPro" id="IPR038770">
    <property type="entry name" value="Na+/solute_symporter_sf"/>
</dbReference>
<feature type="transmembrane region" description="Helical" evidence="5">
    <location>
        <begin position="150"/>
        <end position="177"/>
    </location>
</feature>
<evidence type="ECO:0000259" key="6">
    <source>
        <dbReference type="Pfam" id="PF00999"/>
    </source>
</evidence>
<feature type="transmembrane region" description="Helical" evidence="5">
    <location>
        <begin position="359"/>
        <end position="382"/>
    </location>
</feature>
<proteinExistence type="predicted"/>
<comment type="subcellular location">
    <subcellularLocation>
        <location evidence="1">Membrane</location>
        <topology evidence="1">Multi-pass membrane protein</topology>
    </subcellularLocation>
</comment>
<feature type="transmembrane region" description="Helical" evidence="5">
    <location>
        <begin position="189"/>
        <end position="209"/>
    </location>
</feature>
<accession>A0A2K8L4S3</accession>
<keyword evidence="4 5" id="KW-0472">Membrane</keyword>
<name>A0A2K8L4S3_9PROT</name>
<dbReference type="GO" id="GO:0015297">
    <property type="term" value="F:antiporter activity"/>
    <property type="evidence" value="ECO:0007669"/>
    <property type="project" value="InterPro"/>
</dbReference>
<evidence type="ECO:0000256" key="3">
    <source>
        <dbReference type="ARBA" id="ARBA00022989"/>
    </source>
</evidence>
<organism evidence="7 8">
    <name type="scientific">Mariprofundus ferrinatatus</name>
    <dbReference type="NCBI Taxonomy" id="1921087"/>
    <lineage>
        <taxon>Bacteria</taxon>
        <taxon>Pseudomonadati</taxon>
        <taxon>Pseudomonadota</taxon>
        <taxon>Candidatius Mariprofundia</taxon>
        <taxon>Mariprofundales</taxon>
        <taxon>Mariprofundaceae</taxon>
        <taxon>Mariprofundus</taxon>
    </lineage>
</organism>
<protein>
    <submittedName>
        <fullName evidence="7">Transporter, CPA2 family</fullName>
    </submittedName>
</protein>
<feature type="domain" description="Cation/H+ exchanger transmembrane" evidence="6">
    <location>
        <begin position="17"/>
        <end position="379"/>
    </location>
</feature>
<dbReference type="Gene3D" id="1.20.1530.20">
    <property type="match status" value="1"/>
</dbReference>
<dbReference type="Proteomes" id="UP000231637">
    <property type="component" value="Chromosome"/>
</dbReference>
<evidence type="ECO:0000313" key="7">
    <source>
        <dbReference type="EMBL" id="ATX82320.1"/>
    </source>
</evidence>
<dbReference type="PANTHER" id="PTHR43021:SF2">
    <property type="entry name" value="CATION_H+ EXCHANGER DOMAIN-CONTAINING PROTEIN"/>
    <property type="match status" value="1"/>
</dbReference>